<evidence type="ECO:0000256" key="1">
    <source>
        <dbReference type="ARBA" id="ARBA00004240"/>
    </source>
</evidence>
<evidence type="ECO:0000256" key="2">
    <source>
        <dbReference type="ARBA" id="ARBA00023002"/>
    </source>
</evidence>
<dbReference type="GO" id="GO:0016491">
    <property type="term" value="F:oxidoreductase activity"/>
    <property type="evidence" value="ECO:0007669"/>
    <property type="project" value="UniProtKB-KW"/>
</dbReference>
<sequence>MLQYIFWFFFTIGFLTVTTYLVPILLAAFKYNDNQDLKVKYNAKWALVSGASSGIGRSVCVKLAKQGLNIVMVALDDDTLKGSHESLSKQFPNVQFRAVGVNLGRSDSEYDYLEVIKKATKDIDVQIVVNNAGYLVLAAFFRAPLAKQIANLECNMMSHVKLTHHFVSLMIEKGLKGCITFTSSQAAFFPSPSCTSYGGGKAFLSAFASSLAIECHNYGIDVFCLMSGPIQTNFYDSQPKLSALKFFQAISDTPDSAADLIINGVGRIFLRDASLFTILTRLLTRIIDMNFLVFGIAKGQNLSSDFKNHPELR</sequence>
<dbReference type="InterPro" id="IPR051019">
    <property type="entry name" value="VLCFA-Steroid_DH"/>
</dbReference>
<dbReference type="EMBL" id="LODT01000001">
    <property type="protein sequence ID" value="KYR02703.1"/>
    <property type="molecule type" value="Genomic_DNA"/>
</dbReference>
<protein>
    <recommendedName>
        <fullName evidence="6">Short-chain dehydrogenase/reductase (SDR) family protein</fullName>
    </recommendedName>
</protein>
<dbReference type="PANTHER" id="PTHR43899:SF4">
    <property type="entry name" value="17 BETA-HYDROXYSTEROID DEHYDROGENASE TYPE 3"/>
    <property type="match status" value="1"/>
</dbReference>
<dbReference type="PROSITE" id="PS00061">
    <property type="entry name" value="ADH_SHORT"/>
    <property type="match status" value="1"/>
</dbReference>
<keyword evidence="3" id="KW-0472">Membrane</keyword>
<dbReference type="InterPro" id="IPR020904">
    <property type="entry name" value="Sc_DH/Rdtase_CS"/>
</dbReference>
<dbReference type="PIRSF" id="PIRSF000126">
    <property type="entry name" value="11-beta-HSD1"/>
    <property type="match status" value="1"/>
</dbReference>
<dbReference type="SUPFAM" id="SSF51735">
    <property type="entry name" value="NAD(P)-binding Rossmann-fold domains"/>
    <property type="match status" value="1"/>
</dbReference>
<dbReference type="InParanoid" id="A0A152A903"/>
<dbReference type="OMA" id="LMSGPIQ"/>
<evidence type="ECO:0000313" key="5">
    <source>
        <dbReference type="Proteomes" id="UP000076078"/>
    </source>
</evidence>
<evidence type="ECO:0000313" key="4">
    <source>
        <dbReference type="EMBL" id="KYR02703.1"/>
    </source>
</evidence>
<dbReference type="OrthoDB" id="1393670at2759"/>
<keyword evidence="3" id="KW-0812">Transmembrane</keyword>
<organism evidence="4 5">
    <name type="scientific">Tieghemostelium lacteum</name>
    <name type="common">Slime mold</name>
    <name type="synonym">Dictyostelium lacteum</name>
    <dbReference type="NCBI Taxonomy" id="361077"/>
    <lineage>
        <taxon>Eukaryota</taxon>
        <taxon>Amoebozoa</taxon>
        <taxon>Evosea</taxon>
        <taxon>Eumycetozoa</taxon>
        <taxon>Dictyostelia</taxon>
        <taxon>Dictyosteliales</taxon>
        <taxon>Raperosteliaceae</taxon>
        <taxon>Tieghemostelium</taxon>
    </lineage>
</organism>
<dbReference type="InterPro" id="IPR036291">
    <property type="entry name" value="NAD(P)-bd_dom_sf"/>
</dbReference>
<keyword evidence="2" id="KW-0560">Oxidoreductase</keyword>
<gene>
    <name evidence="4" type="ORF">DLAC_00164</name>
</gene>
<dbReference type="GO" id="GO:0005783">
    <property type="term" value="C:endoplasmic reticulum"/>
    <property type="evidence" value="ECO:0007669"/>
    <property type="project" value="UniProtKB-SubCell"/>
</dbReference>
<dbReference type="Proteomes" id="UP000076078">
    <property type="component" value="Unassembled WGS sequence"/>
</dbReference>
<dbReference type="AlphaFoldDB" id="A0A152A903"/>
<accession>A0A152A903</accession>
<feature type="transmembrane region" description="Helical" evidence="3">
    <location>
        <begin position="6"/>
        <end position="29"/>
    </location>
</feature>
<dbReference type="PRINTS" id="PR00081">
    <property type="entry name" value="GDHRDH"/>
</dbReference>
<dbReference type="STRING" id="361077.A0A152A903"/>
<comment type="caution">
    <text evidence="4">The sequence shown here is derived from an EMBL/GenBank/DDBJ whole genome shotgun (WGS) entry which is preliminary data.</text>
</comment>
<keyword evidence="3" id="KW-1133">Transmembrane helix</keyword>
<dbReference type="Pfam" id="PF00106">
    <property type="entry name" value="adh_short"/>
    <property type="match status" value="1"/>
</dbReference>
<dbReference type="PANTHER" id="PTHR43899">
    <property type="entry name" value="RH59310P"/>
    <property type="match status" value="1"/>
</dbReference>
<proteinExistence type="predicted"/>
<reference evidence="4 5" key="1">
    <citation type="submission" date="2015-12" db="EMBL/GenBank/DDBJ databases">
        <title>Dictyostelia acquired genes for synthesis and detection of signals that induce cell-type specialization by lateral gene transfer from prokaryotes.</title>
        <authorList>
            <person name="Gloeckner G."/>
            <person name="Schaap P."/>
        </authorList>
    </citation>
    <scope>NUCLEOTIDE SEQUENCE [LARGE SCALE GENOMIC DNA]</scope>
    <source>
        <strain evidence="4 5">TK</strain>
    </source>
</reference>
<evidence type="ECO:0000256" key="3">
    <source>
        <dbReference type="SAM" id="Phobius"/>
    </source>
</evidence>
<dbReference type="Gene3D" id="3.40.50.720">
    <property type="entry name" value="NAD(P)-binding Rossmann-like Domain"/>
    <property type="match status" value="1"/>
</dbReference>
<keyword evidence="5" id="KW-1185">Reference proteome</keyword>
<comment type="subcellular location">
    <subcellularLocation>
        <location evidence="1">Endoplasmic reticulum</location>
    </subcellularLocation>
</comment>
<evidence type="ECO:0008006" key="6">
    <source>
        <dbReference type="Google" id="ProtNLM"/>
    </source>
</evidence>
<dbReference type="InterPro" id="IPR002347">
    <property type="entry name" value="SDR_fam"/>
</dbReference>
<name>A0A152A903_TIELA</name>